<evidence type="ECO:0000313" key="10">
    <source>
        <dbReference type="Proteomes" id="UP000533476"/>
    </source>
</evidence>
<dbReference type="GO" id="GO:0055085">
    <property type="term" value="P:transmembrane transport"/>
    <property type="evidence" value="ECO:0007669"/>
    <property type="project" value="InterPro"/>
</dbReference>
<feature type="transmembrane region" description="Helical" evidence="7">
    <location>
        <begin position="9"/>
        <end position="30"/>
    </location>
</feature>
<dbReference type="PANTHER" id="PTHR32243">
    <property type="entry name" value="MALTOSE TRANSPORT SYSTEM PERMEASE-RELATED"/>
    <property type="match status" value="1"/>
</dbReference>
<dbReference type="InterPro" id="IPR035906">
    <property type="entry name" value="MetI-like_sf"/>
</dbReference>
<dbReference type="CDD" id="cd06261">
    <property type="entry name" value="TM_PBP2"/>
    <property type="match status" value="1"/>
</dbReference>
<feature type="transmembrane region" description="Helical" evidence="7">
    <location>
        <begin position="183"/>
        <end position="204"/>
    </location>
</feature>
<comment type="subcellular location">
    <subcellularLocation>
        <location evidence="1 7">Cell membrane</location>
        <topology evidence="1 7">Multi-pass membrane protein</topology>
    </subcellularLocation>
</comment>
<evidence type="ECO:0000256" key="5">
    <source>
        <dbReference type="ARBA" id="ARBA00022989"/>
    </source>
</evidence>
<feature type="domain" description="ABC transmembrane type-1" evidence="8">
    <location>
        <begin position="70"/>
        <end position="261"/>
    </location>
</feature>
<evidence type="ECO:0000256" key="3">
    <source>
        <dbReference type="ARBA" id="ARBA00022475"/>
    </source>
</evidence>
<dbReference type="InterPro" id="IPR000515">
    <property type="entry name" value="MetI-like"/>
</dbReference>
<comment type="similarity">
    <text evidence="7">Belongs to the binding-protein-dependent transport system permease family.</text>
</comment>
<dbReference type="GO" id="GO:0005886">
    <property type="term" value="C:plasma membrane"/>
    <property type="evidence" value="ECO:0007669"/>
    <property type="project" value="UniProtKB-SubCell"/>
</dbReference>
<feature type="transmembrane region" description="Helical" evidence="7">
    <location>
        <begin position="141"/>
        <end position="162"/>
    </location>
</feature>
<keyword evidence="10" id="KW-1185">Reference proteome</keyword>
<proteinExistence type="inferred from homology"/>
<dbReference type="RefSeq" id="WP_169099297.1">
    <property type="nucleotide sequence ID" value="NZ_JABBVZ010000029.1"/>
</dbReference>
<dbReference type="PROSITE" id="PS50928">
    <property type="entry name" value="ABC_TM1"/>
    <property type="match status" value="1"/>
</dbReference>
<protein>
    <submittedName>
        <fullName evidence="9">Carbohydrate ABC transporter permease</fullName>
    </submittedName>
</protein>
<dbReference type="PANTHER" id="PTHR32243:SF18">
    <property type="entry name" value="INNER MEMBRANE ABC TRANSPORTER PERMEASE PROTEIN YCJP"/>
    <property type="match status" value="1"/>
</dbReference>
<dbReference type="EMBL" id="JABBVZ010000029">
    <property type="protein sequence ID" value="NMP22722.1"/>
    <property type="molecule type" value="Genomic_DNA"/>
</dbReference>
<dbReference type="Gene3D" id="1.10.3720.10">
    <property type="entry name" value="MetI-like"/>
    <property type="match status" value="1"/>
</dbReference>
<evidence type="ECO:0000256" key="2">
    <source>
        <dbReference type="ARBA" id="ARBA00022448"/>
    </source>
</evidence>
<comment type="caution">
    <text evidence="9">The sequence shown here is derived from an EMBL/GenBank/DDBJ whole genome shotgun (WGS) entry which is preliminary data.</text>
</comment>
<name>A0A7Y0L3M8_9FIRM</name>
<evidence type="ECO:0000256" key="4">
    <source>
        <dbReference type="ARBA" id="ARBA00022692"/>
    </source>
</evidence>
<accession>A0A7Y0L3M8</accession>
<evidence type="ECO:0000256" key="1">
    <source>
        <dbReference type="ARBA" id="ARBA00004651"/>
    </source>
</evidence>
<keyword evidence="2 7" id="KW-0813">Transport</keyword>
<keyword evidence="3" id="KW-1003">Cell membrane</keyword>
<dbReference type="Proteomes" id="UP000533476">
    <property type="component" value="Unassembled WGS sequence"/>
</dbReference>
<feature type="transmembrane region" description="Helical" evidence="7">
    <location>
        <begin position="243"/>
        <end position="261"/>
    </location>
</feature>
<evidence type="ECO:0000256" key="7">
    <source>
        <dbReference type="RuleBase" id="RU363032"/>
    </source>
</evidence>
<reference evidence="9 10" key="1">
    <citation type="submission" date="2020-04" db="EMBL/GenBank/DDBJ databases">
        <authorList>
            <person name="Zhang R."/>
            <person name="Schippers A."/>
        </authorList>
    </citation>
    <scope>NUCLEOTIDE SEQUENCE [LARGE SCALE GENOMIC DNA]</scope>
    <source>
        <strain evidence="9 10">DSM 109850</strain>
    </source>
</reference>
<evidence type="ECO:0000256" key="6">
    <source>
        <dbReference type="ARBA" id="ARBA00023136"/>
    </source>
</evidence>
<feature type="transmembrane region" description="Helical" evidence="7">
    <location>
        <begin position="70"/>
        <end position="93"/>
    </location>
</feature>
<feature type="transmembrane region" description="Helical" evidence="7">
    <location>
        <begin position="105"/>
        <end position="129"/>
    </location>
</feature>
<keyword evidence="4 7" id="KW-0812">Transmembrane</keyword>
<dbReference type="InterPro" id="IPR050901">
    <property type="entry name" value="BP-dep_ABC_trans_perm"/>
</dbReference>
<keyword evidence="5 7" id="KW-1133">Transmembrane helix</keyword>
<dbReference type="Pfam" id="PF00528">
    <property type="entry name" value="BPD_transp_1"/>
    <property type="match status" value="1"/>
</dbReference>
<dbReference type="AlphaFoldDB" id="A0A7Y0L3M8"/>
<sequence length="276" mass="30370">MMARRWGRIGFGVLVAVIIIYSLLPFFWILRSSLESSAGLSQPTSTFWPIGITLSHYRDLFAEENFLRPLINSIVVAGITTCIAVVLGSLAAYALSRLPVKGRMAVLGFVLLVSFFPQIGMVGPLFLIFRHIGWLDTYQSLIFPYLILSLPITTWILTAFFAQIPVEIEEAAMVDGASIIQTIWRVFVPLALPGIFTGAILGFLLSWNDLLFALSFIQSPNMFTVPLALVNFRNAFYIHYGQIDAGVVVASVPIALVVLFLQRRIEAGLTAGGVKG</sequence>
<gene>
    <name evidence="9" type="ORF">HIJ39_10210</name>
</gene>
<evidence type="ECO:0000313" key="9">
    <source>
        <dbReference type="EMBL" id="NMP22722.1"/>
    </source>
</evidence>
<evidence type="ECO:0000259" key="8">
    <source>
        <dbReference type="PROSITE" id="PS50928"/>
    </source>
</evidence>
<dbReference type="SUPFAM" id="SSF161098">
    <property type="entry name" value="MetI-like"/>
    <property type="match status" value="1"/>
</dbReference>
<organism evidence="9 10">
    <name type="scientific">Sulfobacillus harzensis</name>
    <dbReference type="NCBI Taxonomy" id="2729629"/>
    <lineage>
        <taxon>Bacteria</taxon>
        <taxon>Bacillati</taxon>
        <taxon>Bacillota</taxon>
        <taxon>Clostridia</taxon>
        <taxon>Eubacteriales</taxon>
        <taxon>Clostridiales Family XVII. Incertae Sedis</taxon>
        <taxon>Sulfobacillus</taxon>
    </lineage>
</organism>
<feature type="transmembrane region" description="Helical" evidence="7">
    <location>
        <begin position="210"/>
        <end position="231"/>
    </location>
</feature>
<keyword evidence="6 7" id="KW-0472">Membrane</keyword>